<evidence type="ECO:0000313" key="1">
    <source>
        <dbReference type="EMBL" id="QEE31405.1"/>
    </source>
</evidence>
<dbReference type="GO" id="GO:0005975">
    <property type="term" value="P:carbohydrate metabolic process"/>
    <property type="evidence" value="ECO:0007669"/>
    <property type="project" value="InterPro"/>
</dbReference>
<dbReference type="Gene3D" id="2.70.98.10">
    <property type="match status" value="1"/>
</dbReference>
<dbReference type="OrthoDB" id="113447at2"/>
<dbReference type="InterPro" id="IPR027839">
    <property type="entry name" value="DUF4432"/>
</dbReference>
<dbReference type="Pfam" id="PF01263">
    <property type="entry name" value="Aldose_epim"/>
    <property type="match status" value="1"/>
</dbReference>
<dbReference type="SUPFAM" id="SSF74650">
    <property type="entry name" value="Galactose mutarotase-like"/>
    <property type="match status" value="1"/>
</dbReference>
<dbReference type="GO" id="GO:0030246">
    <property type="term" value="F:carbohydrate binding"/>
    <property type="evidence" value="ECO:0007669"/>
    <property type="project" value="InterPro"/>
</dbReference>
<sequence length="317" mass="34049">MVLTNGSLSVSIVPEEGGRISSLVSRVTGIEFLTQSTNEDLHLKPGLDAQFQHGACAGIEECLPTVGICDDTTAGGPVPDHGDFWQLSWRVTAQSADNAALAANGFSRPLLFQKTISLQESGLSIRYRVQNIGQRDTSFLYACHPLFAIEPGDRVVLPSEAETLQLTYSRTGRMGKPGDQVAWPGNEFDVVLPAEAGDAEMLYSGKLSTGRCGLFRSEGKQGLLLSFSPQKLPYLGLWLCYGGWPGGSAPQQYAVALEPTTAPCGTLKEAHEKGLAFQLAPGEAFEWELGIHLTPSGITWETFRGAVDSGTQLFQTV</sequence>
<dbReference type="AlphaFoldDB" id="A0A5B9EJZ0"/>
<gene>
    <name evidence="1" type="ORF">FTW19_17080</name>
</gene>
<protein>
    <submittedName>
        <fullName evidence="1">DUF4432 family protein</fullName>
    </submittedName>
</protein>
<dbReference type="Proteomes" id="UP000321820">
    <property type="component" value="Chromosome"/>
</dbReference>
<dbReference type="Pfam" id="PF14486">
    <property type="entry name" value="DUF4432"/>
    <property type="match status" value="1"/>
</dbReference>
<evidence type="ECO:0000313" key="2">
    <source>
        <dbReference type="Proteomes" id="UP000321820"/>
    </source>
</evidence>
<dbReference type="InterPro" id="IPR008183">
    <property type="entry name" value="Aldose_1/G6P_1-epimerase"/>
</dbReference>
<organism evidence="1 2">
    <name type="scientific">Terriglobus albidus</name>
    <dbReference type="NCBI Taxonomy" id="1592106"/>
    <lineage>
        <taxon>Bacteria</taxon>
        <taxon>Pseudomonadati</taxon>
        <taxon>Acidobacteriota</taxon>
        <taxon>Terriglobia</taxon>
        <taxon>Terriglobales</taxon>
        <taxon>Acidobacteriaceae</taxon>
        <taxon>Terriglobus</taxon>
    </lineage>
</organism>
<name>A0A5B9EJZ0_9BACT</name>
<reference evidence="1 2" key="1">
    <citation type="submission" date="2019-08" db="EMBL/GenBank/DDBJ databases">
        <title>Complete genome sequence of Terriglobus albidus strain ORNL.</title>
        <authorList>
            <person name="Podar M."/>
        </authorList>
    </citation>
    <scope>NUCLEOTIDE SEQUENCE [LARGE SCALE GENOMIC DNA]</scope>
    <source>
        <strain evidence="1 2">ORNL</strain>
    </source>
</reference>
<dbReference type="EMBL" id="CP042806">
    <property type="protein sequence ID" value="QEE31405.1"/>
    <property type="molecule type" value="Genomic_DNA"/>
</dbReference>
<dbReference type="InterPro" id="IPR011013">
    <property type="entry name" value="Gal_mutarotase_sf_dom"/>
</dbReference>
<keyword evidence="2" id="KW-1185">Reference proteome</keyword>
<proteinExistence type="predicted"/>
<dbReference type="KEGG" id="talb:FTW19_17080"/>
<dbReference type="GO" id="GO:0016853">
    <property type="term" value="F:isomerase activity"/>
    <property type="evidence" value="ECO:0007669"/>
    <property type="project" value="InterPro"/>
</dbReference>
<accession>A0A5B9EJZ0</accession>
<dbReference type="InterPro" id="IPR014718">
    <property type="entry name" value="GH-type_carb-bd"/>
</dbReference>